<dbReference type="InterPro" id="IPR019775">
    <property type="entry name" value="WD40_repeat_CS"/>
</dbReference>
<dbReference type="OrthoDB" id="7318948at2759"/>
<accession>A0A438NJK7</accession>
<feature type="region of interest" description="Disordered" evidence="4">
    <location>
        <begin position="1098"/>
        <end position="1156"/>
    </location>
</feature>
<feature type="compositionally biased region" description="Polar residues" evidence="4">
    <location>
        <begin position="744"/>
        <end position="754"/>
    </location>
</feature>
<reference evidence="5 6" key="1">
    <citation type="submission" date="2017-03" db="EMBL/GenBank/DDBJ databases">
        <title>Genomes of endolithic fungi from Antarctica.</title>
        <authorList>
            <person name="Coleine C."/>
            <person name="Masonjones S."/>
            <person name="Stajich J.E."/>
        </authorList>
    </citation>
    <scope>NUCLEOTIDE SEQUENCE [LARGE SCALE GENOMIC DNA]</scope>
    <source>
        <strain evidence="5 6">CCFEE 6314</strain>
    </source>
</reference>
<dbReference type="InterPro" id="IPR036322">
    <property type="entry name" value="WD40_repeat_dom_sf"/>
</dbReference>
<evidence type="ECO:0000256" key="2">
    <source>
        <dbReference type="ARBA" id="ARBA00022737"/>
    </source>
</evidence>
<organism evidence="5 6">
    <name type="scientific">Exophiala mesophila</name>
    <name type="common">Black yeast-like fungus</name>
    <dbReference type="NCBI Taxonomy" id="212818"/>
    <lineage>
        <taxon>Eukaryota</taxon>
        <taxon>Fungi</taxon>
        <taxon>Dikarya</taxon>
        <taxon>Ascomycota</taxon>
        <taxon>Pezizomycotina</taxon>
        <taxon>Eurotiomycetes</taxon>
        <taxon>Chaetothyriomycetidae</taxon>
        <taxon>Chaetothyriales</taxon>
        <taxon>Herpotrichiellaceae</taxon>
        <taxon>Exophiala</taxon>
    </lineage>
</organism>
<feature type="compositionally biased region" description="Low complexity" evidence="4">
    <location>
        <begin position="1137"/>
        <end position="1147"/>
    </location>
</feature>
<feature type="region of interest" description="Disordered" evidence="4">
    <location>
        <begin position="519"/>
        <end position="547"/>
    </location>
</feature>
<dbReference type="PANTHER" id="PTHR38700">
    <property type="entry name" value="YALI0E22418P"/>
    <property type="match status" value="1"/>
</dbReference>
<dbReference type="VEuPathDB" id="FungiDB:PV10_01721"/>
<dbReference type="Gene3D" id="3.10.20.90">
    <property type="entry name" value="Phosphatidylinositol 3-kinase Catalytic Subunit, Chain A, domain 1"/>
    <property type="match status" value="1"/>
</dbReference>
<feature type="region of interest" description="Disordered" evidence="4">
    <location>
        <begin position="1188"/>
        <end position="1210"/>
    </location>
</feature>
<dbReference type="Pfam" id="PF00400">
    <property type="entry name" value="WD40"/>
    <property type="match status" value="2"/>
</dbReference>
<feature type="region of interest" description="Disordered" evidence="4">
    <location>
        <begin position="743"/>
        <end position="780"/>
    </location>
</feature>
<feature type="region of interest" description="Disordered" evidence="4">
    <location>
        <begin position="1015"/>
        <end position="1086"/>
    </location>
</feature>
<dbReference type="InterPro" id="IPR029071">
    <property type="entry name" value="Ubiquitin-like_domsf"/>
</dbReference>
<dbReference type="Gene3D" id="2.130.10.10">
    <property type="entry name" value="YVTN repeat-like/Quinoprotein amine dehydrogenase"/>
    <property type="match status" value="1"/>
</dbReference>
<dbReference type="InterPro" id="IPR001680">
    <property type="entry name" value="WD40_rpt"/>
</dbReference>
<comment type="caution">
    <text evidence="5">The sequence shown here is derived from an EMBL/GenBank/DDBJ whole genome shotgun (WGS) entry which is preliminary data.</text>
</comment>
<evidence type="ECO:0000313" key="5">
    <source>
        <dbReference type="EMBL" id="RVX75905.1"/>
    </source>
</evidence>
<dbReference type="SUPFAM" id="SSF50729">
    <property type="entry name" value="PH domain-like"/>
    <property type="match status" value="1"/>
</dbReference>
<sequence>MIKPPEPQRNMSALVSAKQAFAFPKLKVRHKTPVQTDRFVFYDIKFYPFQEPFDDDEPVFAMVSPKTVQIGRVSLKAKSTVTMIHEMIDKQEEDDPKSLGLNSCSWCYINPSEPLLVVAGNSGQVKVIDVVAGKIIDSLTGHGYGTINDIATHPIYPWIVATGSMDRSVRIWDLRRRNNKYQSPTIIICGQSTGHMEGVLTLTWHATGRYLLTGGHDHRICVWTIPDLDDDSTFWRDISPAYRKRSSHEVLTIHFPHFVTSAIHGNFVDCVRFWGDLIISKASDEHKIVLWKITGFDSRQEPPSTHTAPKTEEHFNTRNGFIRRATVAEDGGVVTIEVAKHFENAELYDRLLTFDNPKSEHFYMRFGLLSPSPIHPHLHTMLAAASNLSEIRFWDLERMSLGRAADEDNHPSQGTKRKFGKGVPRPVRAQDRASRLSGTPLEKDSSMSGTTKDDSPAWLRQSSTEATSEISDRASPLPPGPPVPRKDREKYPVHDPTILQKAHAKHSLIDLQFKNQAFNATNNPLPPPAVPPLPISANQTSITRLPSRYHRKVKPAIETEHPLPAAVAQNQSPVAPIQRAPSYDSSPVQATGPSTWGQTSDTSRYETRAQTSQRSNQPQGRQGGERGGPPPAYDPPRRSYEAAREEARLILEGQTDRAKDFREQEARRQRREQRAHQENLAGRGHFDSPPQAHQTSRSRDPQTTESSKQTTRERSTSKSRRLIMAGAMVLRGTKKHQRTLSAIEPQNQDTQQSHHGGVSRDKNDHRKSAPSTGMPAYDAPISAVNSGERRVTVKYKDQTVCLPVTPSTTCKDILYSASTIIPGSINAHRAVLLESFHQLGLERPLRRYERVRDVLNSWDNDTQHHLVVMDEVDCAAPGLNAADAPSHEPYGANVQVYHSSKPGKWDKRWVKLWENGQVSVSKHESGIDGINICHLSDFDVYTPTTKQIKKITPPKKFCFALKSQEKSSMFLNGQNFAHFFCTKEKEVADRWYHSVHSWRSWYLVCMLGEGISPTKTSGMNSSHARPSTNTSTETSPYVLGSFKPMNVDLDTSRPDMERRGDYTSSKHSSREMVPRPLIEQVGGGSSMEIQRRMSVRGGIPAAHSSREFPPRPGSEDTIVKASEDSDSGPFTGTGLLARSGTQRSQGGRRSGRGVSGVAGRPLVELEATSEFADGSLLRKMEVIAAQQGGMGPRIDRNKRREITARVGEGF</sequence>
<evidence type="ECO:0000256" key="4">
    <source>
        <dbReference type="SAM" id="MobiDB-lite"/>
    </source>
</evidence>
<protein>
    <submittedName>
        <fullName evidence="5">Uncharacterized protein</fullName>
    </submittedName>
</protein>
<feature type="compositionally biased region" description="Polar residues" evidence="4">
    <location>
        <begin position="1015"/>
        <end position="1035"/>
    </location>
</feature>
<feature type="compositionally biased region" description="Basic and acidic residues" evidence="4">
    <location>
        <begin position="1050"/>
        <end position="1061"/>
    </location>
</feature>
<proteinExistence type="predicted"/>
<dbReference type="EMBL" id="NAJM01000001">
    <property type="protein sequence ID" value="RVX75905.1"/>
    <property type="molecule type" value="Genomic_DNA"/>
</dbReference>
<feature type="compositionally biased region" description="Basic and acidic residues" evidence="4">
    <location>
        <begin position="441"/>
        <end position="455"/>
    </location>
</feature>
<dbReference type="SUPFAM" id="SSF54236">
    <property type="entry name" value="Ubiquitin-like"/>
    <property type="match status" value="1"/>
</dbReference>
<feature type="compositionally biased region" description="Polar residues" evidence="4">
    <location>
        <begin position="583"/>
        <end position="616"/>
    </location>
</feature>
<feature type="compositionally biased region" description="Pro residues" evidence="4">
    <location>
        <begin position="524"/>
        <end position="534"/>
    </location>
</feature>
<feature type="compositionally biased region" description="Basic and acidic residues" evidence="4">
    <location>
        <begin position="758"/>
        <end position="767"/>
    </location>
</feature>
<dbReference type="Gene3D" id="2.30.29.30">
    <property type="entry name" value="Pleckstrin-homology domain (PH domain)/Phosphotyrosine-binding domain (PTB)"/>
    <property type="match status" value="1"/>
</dbReference>
<feature type="repeat" description="WD" evidence="3">
    <location>
        <begin position="160"/>
        <end position="182"/>
    </location>
</feature>
<evidence type="ECO:0000256" key="3">
    <source>
        <dbReference type="PROSITE-ProRule" id="PRU00221"/>
    </source>
</evidence>
<name>A0A438NJK7_EXOME</name>
<dbReference type="Proteomes" id="UP000288859">
    <property type="component" value="Unassembled WGS sequence"/>
</dbReference>
<dbReference type="AlphaFoldDB" id="A0A438NJK7"/>
<dbReference type="PANTHER" id="PTHR38700:SF1">
    <property type="entry name" value="PH DOMAIN-CONTAINING PROTEIN"/>
    <property type="match status" value="1"/>
</dbReference>
<keyword evidence="2" id="KW-0677">Repeat</keyword>
<evidence type="ECO:0000313" key="6">
    <source>
        <dbReference type="Proteomes" id="UP000288859"/>
    </source>
</evidence>
<dbReference type="InterPro" id="IPR011993">
    <property type="entry name" value="PH-like_dom_sf"/>
</dbReference>
<dbReference type="PROSITE" id="PS50294">
    <property type="entry name" value="WD_REPEATS_REGION"/>
    <property type="match status" value="1"/>
</dbReference>
<keyword evidence="1 3" id="KW-0853">WD repeat</keyword>
<dbReference type="PROSITE" id="PS00678">
    <property type="entry name" value="WD_REPEATS_1"/>
    <property type="match status" value="1"/>
</dbReference>
<feature type="compositionally biased region" description="Basic and acidic residues" evidence="4">
    <location>
        <begin position="635"/>
        <end position="677"/>
    </location>
</feature>
<dbReference type="SMART" id="SM00320">
    <property type="entry name" value="WD40"/>
    <property type="match status" value="3"/>
</dbReference>
<dbReference type="InterPro" id="IPR015943">
    <property type="entry name" value="WD40/YVTN_repeat-like_dom_sf"/>
</dbReference>
<gene>
    <name evidence="5" type="ORF">B0A52_00262</name>
</gene>
<feature type="region of interest" description="Disordered" evidence="4">
    <location>
        <begin position="570"/>
        <end position="722"/>
    </location>
</feature>
<dbReference type="PROSITE" id="PS50082">
    <property type="entry name" value="WD_REPEATS_2"/>
    <property type="match status" value="2"/>
</dbReference>
<feature type="compositionally biased region" description="Basic and acidic residues" evidence="4">
    <location>
        <begin position="1104"/>
        <end position="1123"/>
    </location>
</feature>
<evidence type="ECO:0000256" key="1">
    <source>
        <dbReference type="ARBA" id="ARBA00022574"/>
    </source>
</evidence>
<feature type="repeat" description="WD" evidence="3">
    <location>
        <begin position="192"/>
        <end position="225"/>
    </location>
</feature>
<feature type="compositionally biased region" description="Basic and acidic residues" evidence="4">
    <location>
        <begin position="1193"/>
        <end position="1203"/>
    </location>
</feature>
<dbReference type="SUPFAM" id="SSF50978">
    <property type="entry name" value="WD40 repeat-like"/>
    <property type="match status" value="1"/>
</dbReference>
<feature type="region of interest" description="Disordered" evidence="4">
    <location>
        <begin position="404"/>
        <end position="490"/>
    </location>
</feature>
<feature type="compositionally biased region" description="Polar residues" evidence="4">
    <location>
        <begin position="460"/>
        <end position="469"/>
    </location>
</feature>